<dbReference type="EMBL" id="FOMX01000005">
    <property type="protein sequence ID" value="SFD83152.1"/>
    <property type="molecule type" value="Genomic_DNA"/>
</dbReference>
<dbReference type="Gene3D" id="3.50.50.60">
    <property type="entry name" value="FAD/NAD(P)-binding domain"/>
    <property type="match status" value="2"/>
</dbReference>
<dbReference type="RefSeq" id="WP_096330523.1">
    <property type="nucleotide sequence ID" value="NZ_FOMX01000005.1"/>
</dbReference>
<proteinExistence type="predicted"/>
<dbReference type="STRING" id="54.SAMN02745121_01705"/>
<dbReference type="Proteomes" id="UP000199400">
    <property type="component" value="Unassembled WGS sequence"/>
</dbReference>
<dbReference type="AlphaFoldDB" id="A0A1I1VJC9"/>
<evidence type="ECO:0000313" key="2">
    <source>
        <dbReference type="Proteomes" id="UP000199400"/>
    </source>
</evidence>
<name>A0A1I1VJC9_9BACT</name>
<accession>A0A1I1VJC9</accession>
<organism evidence="1 2">
    <name type="scientific">Nannocystis exedens</name>
    <dbReference type="NCBI Taxonomy" id="54"/>
    <lineage>
        <taxon>Bacteria</taxon>
        <taxon>Pseudomonadati</taxon>
        <taxon>Myxococcota</taxon>
        <taxon>Polyangia</taxon>
        <taxon>Nannocystales</taxon>
        <taxon>Nannocystaceae</taxon>
        <taxon>Nannocystis</taxon>
    </lineage>
</organism>
<reference evidence="2" key="1">
    <citation type="submission" date="2016-10" db="EMBL/GenBank/DDBJ databases">
        <authorList>
            <person name="Varghese N."/>
            <person name="Submissions S."/>
        </authorList>
    </citation>
    <scope>NUCLEOTIDE SEQUENCE [LARGE SCALE GENOMIC DNA]</scope>
    <source>
        <strain evidence="2">ATCC 25963</strain>
    </source>
</reference>
<dbReference type="PANTHER" id="PTHR42923">
    <property type="entry name" value="PROTOPORPHYRINOGEN OXIDASE"/>
    <property type="match status" value="1"/>
</dbReference>
<dbReference type="PROSITE" id="PS51257">
    <property type="entry name" value="PROKAR_LIPOPROTEIN"/>
    <property type="match status" value="1"/>
</dbReference>
<protein>
    <submittedName>
        <fullName evidence="1">NAD(P)-binding Rossmann-like domain-containing protein</fullName>
    </submittedName>
</protein>
<dbReference type="GO" id="GO:0016491">
    <property type="term" value="F:oxidoreductase activity"/>
    <property type="evidence" value="ECO:0007669"/>
    <property type="project" value="TreeGrafter"/>
</dbReference>
<dbReference type="OrthoDB" id="231484at2"/>
<keyword evidence="2" id="KW-1185">Reference proteome</keyword>
<dbReference type="SUPFAM" id="SSF51905">
    <property type="entry name" value="FAD/NAD(P)-binding domain"/>
    <property type="match status" value="1"/>
</dbReference>
<dbReference type="InterPro" id="IPR036188">
    <property type="entry name" value="FAD/NAD-bd_sf"/>
</dbReference>
<dbReference type="Pfam" id="PF13450">
    <property type="entry name" value="NAD_binding_8"/>
    <property type="match status" value="1"/>
</dbReference>
<gene>
    <name evidence="1" type="ORF">SAMN02745121_01705</name>
</gene>
<dbReference type="PANTHER" id="PTHR42923:SF39">
    <property type="entry name" value="AMINO OXIDASE"/>
    <property type="match status" value="1"/>
</dbReference>
<sequence length="543" mass="57915">MKRRGFLGAAAGTVASAACGPGRPPPPVVEFAGPDPERGHHLREGTWREGPVHETIHTEVALVGAGVAGSAAAWRLRRAGLTDVHLFELEDDVGGTARGGELPRSRHPLGAHYLPTPPPGCPALERLLEDLGVILGRDARGRPEYAPSAIAAAPLERHFGRGRWYEGLYPAAGETADEAAQWARWHAHLRALDGRRGADGRPLFAIPVARSSAELRHLDAVSFAAYLDDLGLHSERLRWALDYACRDDYGCTLAQTSAFAGLHHFLARGLEETRGGFILTWPEGNARLVRGMLERADLGDRLHRGAAVVAVDPHAGELRVHRPADGRRLRVHARAILWAAPRFVLGRLLVGADPLPAGALTYAPWLVASVEVRTAPRGIGARLAWDNVPLAGPSLGYVVATHGEPADQRRPGAVLTYYEPLCGDGPAELAAQRRRLLAGDPSSWSDHVVAALAAMHPGIAAEVSHVTVTRWGHAMIRPVPGLLFGETLARARAKIGRLRPCAADVAGLPLFEEAFYQGSSAALAALADLGRSAPDALADELPA</sequence>
<evidence type="ECO:0000313" key="1">
    <source>
        <dbReference type="EMBL" id="SFD83152.1"/>
    </source>
</evidence>
<dbReference type="InterPro" id="IPR050464">
    <property type="entry name" value="Zeta_carotene_desat/Oxidored"/>
</dbReference>
<dbReference type="Gene3D" id="3.90.660.20">
    <property type="entry name" value="Protoporphyrinogen oxidase, mitochondrial, domain 2"/>
    <property type="match status" value="1"/>
</dbReference>